<feature type="domain" description="HTH lysR-type" evidence="5">
    <location>
        <begin position="6"/>
        <end position="63"/>
    </location>
</feature>
<keyword evidence="2" id="KW-0805">Transcription regulation</keyword>
<comment type="similarity">
    <text evidence="1">Belongs to the LysR transcriptional regulatory family.</text>
</comment>
<dbReference type="InterPro" id="IPR036390">
    <property type="entry name" value="WH_DNA-bd_sf"/>
</dbReference>
<proteinExistence type="inferred from homology"/>
<keyword evidence="4" id="KW-0804">Transcription</keyword>
<dbReference type="AlphaFoldDB" id="A0A178M8I5"/>
<accession>A0A178M8I5</accession>
<dbReference type="SUPFAM" id="SSF46785">
    <property type="entry name" value="Winged helix' DNA-binding domain"/>
    <property type="match status" value="1"/>
</dbReference>
<evidence type="ECO:0000259" key="5">
    <source>
        <dbReference type="PROSITE" id="PS50931"/>
    </source>
</evidence>
<dbReference type="InterPro" id="IPR000847">
    <property type="entry name" value="LysR_HTH_N"/>
</dbReference>
<dbReference type="OrthoDB" id="9794694at2"/>
<dbReference type="STRING" id="1437059.A6A05_17545"/>
<evidence type="ECO:0000256" key="4">
    <source>
        <dbReference type="ARBA" id="ARBA00023163"/>
    </source>
</evidence>
<sequence>MAYRLPPLNTLRLFEASGRHLSFKLAAEELNVTPSAVSHGIQVLEDWLGVSLFARGHRSLALTVAGQAYLPRVRETLEALASATEAVPGRRPSGQLAVSVARTFGMRWLIPNLPRFNRLHPEIQVSVDTANRLVEFPRDGVDVAIRMGRGDWPDLIATRLTHESLVPVCAPAMAATISSVADLADKTLLHVVIASEDWAAWAELAGIHGLDLDRGVRMDAIHMALEAAAQGLGVAIARLPLVQAELDSGRLVPVLGPPRPCQSAHWLVTSRESLTRPEVAAFCSWIKSELVRPAQ</sequence>
<dbReference type="EMBL" id="LWQU01000198">
    <property type="protein sequence ID" value="OAN44348.1"/>
    <property type="molecule type" value="Genomic_DNA"/>
</dbReference>
<protein>
    <submittedName>
        <fullName evidence="6">LysR family transcriptional regulator</fullName>
    </submittedName>
</protein>
<dbReference type="PANTHER" id="PTHR30537">
    <property type="entry name" value="HTH-TYPE TRANSCRIPTIONAL REGULATOR"/>
    <property type="match status" value="1"/>
</dbReference>
<comment type="caution">
    <text evidence="6">The sequence shown here is derived from an EMBL/GenBank/DDBJ whole genome shotgun (WGS) entry which is preliminary data.</text>
</comment>
<evidence type="ECO:0000256" key="1">
    <source>
        <dbReference type="ARBA" id="ARBA00009437"/>
    </source>
</evidence>
<evidence type="ECO:0000256" key="3">
    <source>
        <dbReference type="ARBA" id="ARBA00023125"/>
    </source>
</evidence>
<dbReference type="PROSITE" id="PS50931">
    <property type="entry name" value="HTH_LYSR"/>
    <property type="match status" value="1"/>
</dbReference>
<dbReference type="Gene3D" id="3.40.190.10">
    <property type="entry name" value="Periplasmic binding protein-like II"/>
    <property type="match status" value="2"/>
</dbReference>
<evidence type="ECO:0000313" key="7">
    <source>
        <dbReference type="Proteomes" id="UP000078543"/>
    </source>
</evidence>
<dbReference type="Proteomes" id="UP000078543">
    <property type="component" value="Unassembled WGS sequence"/>
</dbReference>
<dbReference type="InterPro" id="IPR036388">
    <property type="entry name" value="WH-like_DNA-bd_sf"/>
</dbReference>
<keyword evidence="3" id="KW-0238">DNA-binding</keyword>
<evidence type="ECO:0000256" key="2">
    <source>
        <dbReference type="ARBA" id="ARBA00023015"/>
    </source>
</evidence>
<dbReference type="Gene3D" id="1.10.10.10">
    <property type="entry name" value="Winged helix-like DNA-binding domain superfamily/Winged helix DNA-binding domain"/>
    <property type="match status" value="1"/>
</dbReference>
<dbReference type="Pfam" id="PF00126">
    <property type="entry name" value="HTH_1"/>
    <property type="match status" value="1"/>
</dbReference>
<dbReference type="Pfam" id="PF03466">
    <property type="entry name" value="LysR_substrate"/>
    <property type="match status" value="1"/>
</dbReference>
<dbReference type="RefSeq" id="WP_068504614.1">
    <property type="nucleotide sequence ID" value="NZ_LWQU01000198.1"/>
</dbReference>
<dbReference type="FunFam" id="1.10.10.10:FF:000038">
    <property type="entry name" value="Glycine cleavage system transcriptional activator"/>
    <property type="match status" value="1"/>
</dbReference>
<gene>
    <name evidence="6" type="ORF">A6A05_17545</name>
</gene>
<dbReference type="GO" id="GO:0003700">
    <property type="term" value="F:DNA-binding transcription factor activity"/>
    <property type="evidence" value="ECO:0007669"/>
    <property type="project" value="InterPro"/>
</dbReference>
<name>A0A178M8I5_9PROT</name>
<dbReference type="SUPFAM" id="SSF53850">
    <property type="entry name" value="Periplasmic binding protein-like II"/>
    <property type="match status" value="1"/>
</dbReference>
<dbReference type="GO" id="GO:0006351">
    <property type="term" value="P:DNA-templated transcription"/>
    <property type="evidence" value="ECO:0007669"/>
    <property type="project" value="TreeGrafter"/>
</dbReference>
<dbReference type="GO" id="GO:0043565">
    <property type="term" value="F:sequence-specific DNA binding"/>
    <property type="evidence" value="ECO:0007669"/>
    <property type="project" value="TreeGrafter"/>
</dbReference>
<dbReference type="InterPro" id="IPR005119">
    <property type="entry name" value="LysR_subst-bd"/>
</dbReference>
<dbReference type="PRINTS" id="PR00039">
    <property type="entry name" value="HTHLYSR"/>
</dbReference>
<reference evidence="6 7" key="1">
    <citation type="submission" date="2016-04" db="EMBL/GenBank/DDBJ databases">
        <title>Draft genome sequence of freshwater magnetotactic bacteria Magnetospirillum marisnigri SP-1 and Magnetospirillum moscoviense BB-1.</title>
        <authorList>
            <person name="Koziaeva V."/>
            <person name="Dziuba M.V."/>
            <person name="Ivanov T.M."/>
            <person name="Kuznetsov B."/>
            <person name="Grouzdev D.S."/>
        </authorList>
    </citation>
    <scope>NUCLEOTIDE SEQUENCE [LARGE SCALE GENOMIC DNA]</scope>
    <source>
        <strain evidence="6 7">BB-1</strain>
    </source>
</reference>
<dbReference type="NCBIfam" id="NF008352">
    <property type="entry name" value="PRK11139.1"/>
    <property type="match status" value="1"/>
</dbReference>
<evidence type="ECO:0000313" key="6">
    <source>
        <dbReference type="EMBL" id="OAN44348.1"/>
    </source>
</evidence>
<dbReference type="PANTHER" id="PTHR30537:SF74">
    <property type="entry name" value="HTH-TYPE TRANSCRIPTIONAL REGULATOR TRPI"/>
    <property type="match status" value="1"/>
</dbReference>
<dbReference type="CDD" id="cd08432">
    <property type="entry name" value="PBP2_GcdR_TrpI_HvrB_AmpR_like"/>
    <property type="match status" value="1"/>
</dbReference>
<dbReference type="InterPro" id="IPR058163">
    <property type="entry name" value="LysR-type_TF_proteobact-type"/>
</dbReference>
<organism evidence="6 7">
    <name type="scientific">Magnetospirillum moscoviense</name>
    <dbReference type="NCBI Taxonomy" id="1437059"/>
    <lineage>
        <taxon>Bacteria</taxon>
        <taxon>Pseudomonadati</taxon>
        <taxon>Pseudomonadota</taxon>
        <taxon>Alphaproteobacteria</taxon>
        <taxon>Rhodospirillales</taxon>
        <taxon>Rhodospirillaceae</taxon>
        <taxon>Magnetospirillum</taxon>
    </lineage>
</organism>
<keyword evidence="7" id="KW-1185">Reference proteome</keyword>